<dbReference type="RefSeq" id="WP_135113787.1">
    <property type="nucleotide sequence ID" value="NZ_JADGLL010000008.1"/>
</dbReference>
<dbReference type="EMBL" id="SPQB01000008">
    <property type="protein sequence ID" value="TFU33464.1"/>
    <property type="molecule type" value="Genomic_DNA"/>
</dbReference>
<dbReference type="InterPro" id="IPR016181">
    <property type="entry name" value="Acyl_CoA_acyltransferase"/>
</dbReference>
<evidence type="ECO:0000313" key="4">
    <source>
        <dbReference type="EMBL" id="TFU33464.1"/>
    </source>
</evidence>
<dbReference type="Proteomes" id="UP000298358">
    <property type="component" value="Unassembled WGS sequence"/>
</dbReference>
<dbReference type="PANTHER" id="PTHR43877:SF2">
    <property type="entry name" value="AMINOALKYLPHOSPHONATE N-ACETYLTRANSFERASE-RELATED"/>
    <property type="match status" value="1"/>
</dbReference>
<dbReference type="CDD" id="cd04301">
    <property type="entry name" value="NAT_SF"/>
    <property type="match status" value="1"/>
</dbReference>
<dbReference type="InterPro" id="IPR050832">
    <property type="entry name" value="Bact_Acetyltransf"/>
</dbReference>
<reference evidence="4 5" key="1">
    <citation type="submission" date="2019-03" db="EMBL/GenBank/DDBJ databases">
        <title>Diversity of the mouse oral microbiome.</title>
        <authorList>
            <person name="Joseph S."/>
            <person name="Aduse-Opoku J."/>
            <person name="Curtis M."/>
            <person name="Wade W."/>
            <person name="Hashim A."/>
        </authorList>
    </citation>
    <scope>NUCLEOTIDE SEQUENCE [LARGE SCALE GENOMIC DNA]</scope>
    <source>
        <strain evidence="4 5">P1012</strain>
    </source>
</reference>
<dbReference type="Gene3D" id="3.40.630.30">
    <property type="match status" value="1"/>
</dbReference>
<accession>A0A4Y9FXV9</accession>
<evidence type="ECO:0000259" key="3">
    <source>
        <dbReference type="PROSITE" id="PS51186"/>
    </source>
</evidence>
<keyword evidence="1 4" id="KW-0808">Transferase</keyword>
<evidence type="ECO:0000313" key="5">
    <source>
        <dbReference type="Proteomes" id="UP000298358"/>
    </source>
</evidence>
<comment type="caution">
    <text evidence="4">The sequence shown here is derived from an EMBL/GenBank/DDBJ whole genome shotgun (WGS) entry which is preliminary data.</text>
</comment>
<dbReference type="GO" id="GO:0016747">
    <property type="term" value="F:acyltransferase activity, transferring groups other than amino-acyl groups"/>
    <property type="evidence" value="ECO:0007669"/>
    <property type="project" value="InterPro"/>
</dbReference>
<dbReference type="PANTHER" id="PTHR43877">
    <property type="entry name" value="AMINOALKYLPHOSPHONATE N-ACETYLTRANSFERASE-RELATED-RELATED"/>
    <property type="match status" value="1"/>
</dbReference>
<feature type="domain" description="N-acetyltransferase" evidence="3">
    <location>
        <begin position="2"/>
        <end position="155"/>
    </location>
</feature>
<evidence type="ECO:0000256" key="1">
    <source>
        <dbReference type="ARBA" id="ARBA00022679"/>
    </source>
</evidence>
<dbReference type="PROSITE" id="PS51186">
    <property type="entry name" value="GNAT"/>
    <property type="match status" value="1"/>
</dbReference>
<gene>
    <name evidence="4" type="ORF">E4U02_05290</name>
</gene>
<dbReference type="SUPFAM" id="SSF55729">
    <property type="entry name" value="Acyl-CoA N-acyltransferases (Nat)"/>
    <property type="match status" value="1"/>
</dbReference>
<keyword evidence="2" id="KW-0012">Acyltransferase</keyword>
<evidence type="ECO:0000256" key="2">
    <source>
        <dbReference type="ARBA" id="ARBA00023315"/>
    </source>
</evidence>
<dbReference type="InterPro" id="IPR000182">
    <property type="entry name" value="GNAT_dom"/>
</dbReference>
<dbReference type="AlphaFoldDB" id="A0A4Y9FXV9"/>
<dbReference type="Pfam" id="PF00583">
    <property type="entry name" value="Acetyltransf_1"/>
    <property type="match status" value="1"/>
</dbReference>
<organism evidence="4 5">
    <name type="scientific">Microbacterium paludicola</name>
    <dbReference type="NCBI Taxonomy" id="300019"/>
    <lineage>
        <taxon>Bacteria</taxon>
        <taxon>Bacillati</taxon>
        <taxon>Actinomycetota</taxon>
        <taxon>Actinomycetes</taxon>
        <taxon>Micrococcales</taxon>
        <taxon>Microbacteriaceae</taxon>
        <taxon>Microbacterium</taxon>
    </lineage>
</organism>
<keyword evidence="5" id="KW-1185">Reference proteome</keyword>
<name>A0A4Y9FXV9_9MICO</name>
<proteinExistence type="predicted"/>
<protein>
    <submittedName>
        <fullName evidence="4">GNAT family N-acetyltransferase</fullName>
    </submittedName>
</protein>
<dbReference type="OrthoDB" id="3174517at2"/>
<sequence length="155" mass="17015">MITFRAASPADPDAHELIVEYFAERAAGFPGDYKPTLPGPDAFRAPDGILLLIEHDERGLIGCGAIRRIADGPLGARFEVKHVYTRPAARGLGAGRLLMQELERHAREWGGRELVLDTHHTLEAAAALYARTGFAQIEPYNDNPNASRWYGKPLG</sequence>